<evidence type="ECO:0008006" key="3">
    <source>
        <dbReference type="Google" id="ProtNLM"/>
    </source>
</evidence>
<accession>A0A1F5NTL7</accession>
<dbReference type="SUPFAM" id="SSF48295">
    <property type="entry name" value="TrpR-like"/>
    <property type="match status" value="1"/>
</dbReference>
<protein>
    <recommendedName>
        <fullName evidence="3">TrpR like protein, YerC/YecD</fullName>
    </recommendedName>
</protein>
<dbReference type="InterPro" id="IPR010921">
    <property type="entry name" value="Trp_repressor/repl_initiator"/>
</dbReference>
<sequence length="149" mass="17424">MTKLSKNEFYNRKTGIYVEEFWRAVTLLESKDEVRAFFRDILTHTERGMLARRLQIAKLLYLGKEYEEIKKELGVSDGTIGTVSRWLHEAGDGYRIAIERLSSSIKKKKLPKLWERDPAARLLVGSTIYGALQAHKKYKKYRKRKSVSK</sequence>
<dbReference type="Gene3D" id="1.10.1270.10">
    <property type="entry name" value="TrpR-like"/>
    <property type="match status" value="1"/>
</dbReference>
<dbReference type="InterPro" id="IPR000831">
    <property type="entry name" value="Trp_repress"/>
</dbReference>
<dbReference type="PANTHER" id="PTHR40080">
    <property type="entry name" value="LMO1763 PROTEIN"/>
    <property type="match status" value="1"/>
</dbReference>
<evidence type="ECO:0000313" key="2">
    <source>
        <dbReference type="Proteomes" id="UP000177912"/>
    </source>
</evidence>
<reference evidence="1 2" key="1">
    <citation type="journal article" date="2016" name="Nat. Commun.">
        <title>Thousands of microbial genomes shed light on interconnected biogeochemical processes in an aquifer system.</title>
        <authorList>
            <person name="Anantharaman K."/>
            <person name="Brown C.T."/>
            <person name="Hug L.A."/>
            <person name="Sharon I."/>
            <person name="Castelle C.J."/>
            <person name="Probst A.J."/>
            <person name="Thomas B.C."/>
            <person name="Singh A."/>
            <person name="Wilkins M.J."/>
            <person name="Karaoz U."/>
            <person name="Brodie E.L."/>
            <person name="Williams K.H."/>
            <person name="Hubbard S.S."/>
            <person name="Banfield J.F."/>
        </authorList>
    </citation>
    <scope>NUCLEOTIDE SEQUENCE [LARGE SCALE GENOMIC DNA]</scope>
</reference>
<dbReference type="Pfam" id="PF01371">
    <property type="entry name" value="Trp_repressor"/>
    <property type="match status" value="1"/>
</dbReference>
<dbReference type="PANTHER" id="PTHR40080:SF1">
    <property type="entry name" value="TRPR-LIKE PROTEIN YERC_YECD"/>
    <property type="match status" value="1"/>
</dbReference>
<dbReference type="AlphaFoldDB" id="A0A1F5NTL7"/>
<evidence type="ECO:0000313" key="1">
    <source>
        <dbReference type="EMBL" id="OGE80953.1"/>
    </source>
</evidence>
<dbReference type="InterPro" id="IPR038116">
    <property type="entry name" value="TrpR-like_sf"/>
</dbReference>
<comment type="caution">
    <text evidence="1">The sequence shown here is derived from an EMBL/GenBank/DDBJ whole genome shotgun (WGS) entry which is preliminary data.</text>
</comment>
<proteinExistence type="predicted"/>
<organism evidence="1 2">
    <name type="scientific">Candidatus Doudnabacteria bacterium RIFCSPHIGHO2_01_FULL_43_23</name>
    <dbReference type="NCBI Taxonomy" id="1817822"/>
    <lineage>
        <taxon>Bacteria</taxon>
        <taxon>Candidatus Doudnaibacteriota</taxon>
    </lineage>
</organism>
<dbReference type="STRING" id="1817822.A2826_00300"/>
<dbReference type="EMBL" id="MFEI01000015">
    <property type="protein sequence ID" value="OGE80953.1"/>
    <property type="molecule type" value="Genomic_DNA"/>
</dbReference>
<dbReference type="GO" id="GO:0003700">
    <property type="term" value="F:DNA-binding transcription factor activity"/>
    <property type="evidence" value="ECO:0007669"/>
    <property type="project" value="InterPro"/>
</dbReference>
<name>A0A1F5NTL7_9BACT</name>
<gene>
    <name evidence="1" type="ORF">A2826_00300</name>
</gene>
<dbReference type="NCBIfam" id="TIGR02531">
    <property type="entry name" value="yecD_yerC"/>
    <property type="match status" value="1"/>
</dbReference>
<dbReference type="GO" id="GO:0043565">
    <property type="term" value="F:sequence-specific DNA binding"/>
    <property type="evidence" value="ECO:0007669"/>
    <property type="project" value="InterPro"/>
</dbReference>
<dbReference type="InterPro" id="IPR013368">
    <property type="entry name" value="YecD_YerC"/>
</dbReference>
<dbReference type="Proteomes" id="UP000177912">
    <property type="component" value="Unassembled WGS sequence"/>
</dbReference>